<dbReference type="EnsemblMetazoa" id="XM_022794449">
    <property type="protein sequence ID" value="XP_022650184"/>
    <property type="gene ID" value="LOC111245735"/>
</dbReference>
<evidence type="ECO:0000313" key="1">
    <source>
        <dbReference type="EnsemblMetazoa" id="XP_022650181"/>
    </source>
</evidence>
<dbReference type="EnsemblMetazoa" id="XM_022794447">
    <property type="protein sequence ID" value="XP_022650182"/>
    <property type="gene ID" value="LOC111245735"/>
</dbReference>
<dbReference type="Proteomes" id="UP000594260">
    <property type="component" value="Unplaced"/>
</dbReference>
<proteinExistence type="predicted"/>
<evidence type="ECO:0000313" key="2">
    <source>
        <dbReference type="Proteomes" id="UP000594260"/>
    </source>
</evidence>
<dbReference type="InParanoid" id="A0A7M7M594"/>
<accession>A0A7M7M594</accession>
<name>A0A7M7M594_VARDE</name>
<dbReference type="RefSeq" id="XP_022650181.1">
    <property type="nucleotide sequence ID" value="XM_022794446.1"/>
</dbReference>
<reference evidence="1" key="1">
    <citation type="submission" date="2021-01" db="UniProtKB">
        <authorList>
            <consortium name="EnsemblMetazoa"/>
        </authorList>
    </citation>
    <scope>IDENTIFICATION</scope>
</reference>
<dbReference type="KEGG" id="vde:111245735"/>
<sequence length="289" mass="32922">MVRSSAMLNRLGKTVSRLNFQDSIYLSLRVEYLLIQIDSVLSAQYKHLMTFTNGTDLLNRLDEAMSAAVRFKNWFREIMRTQDKFTLERYLSHGVGVEQKESKTVRKILSRIMIFLPRWVNFDVGGCFCAKPQVLQELYDGYRVSILQGTKKVFMEFDAEDVRECNKTVLQVPLDPSSPMQATVYIRLDQRGGFRRLFMPKDRKVFFDESFDPVALLGFEGSLLGKGDIEMPIAVRLWPTPDCETLYQELLAESAFISSSVSTELYGKSKEKLVNCGLSTGGVPGRSDS</sequence>
<organism evidence="1 2">
    <name type="scientific">Varroa destructor</name>
    <name type="common">Honeybee mite</name>
    <dbReference type="NCBI Taxonomy" id="109461"/>
    <lineage>
        <taxon>Eukaryota</taxon>
        <taxon>Metazoa</taxon>
        <taxon>Ecdysozoa</taxon>
        <taxon>Arthropoda</taxon>
        <taxon>Chelicerata</taxon>
        <taxon>Arachnida</taxon>
        <taxon>Acari</taxon>
        <taxon>Parasitiformes</taxon>
        <taxon>Mesostigmata</taxon>
        <taxon>Gamasina</taxon>
        <taxon>Dermanyssoidea</taxon>
        <taxon>Varroidae</taxon>
        <taxon>Varroa</taxon>
    </lineage>
</organism>
<dbReference type="GeneID" id="111245735"/>
<dbReference type="RefSeq" id="XP_022650182.1">
    <property type="nucleotide sequence ID" value="XM_022794447.1"/>
</dbReference>
<dbReference type="OrthoDB" id="6529077at2759"/>
<dbReference type="AlphaFoldDB" id="A0A7M7M594"/>
<protein>
    <submittedName>
        <fullName evidence="1">Uncharacterized protein</fullName>
    </submittedName>
</protein>
<dbReference type="EnsemblMetazoa" id="XM_022794446">
    <property type="protein sequence ID" value="XP_022650181"/>
    <property type="gene ID" value="LOC111245735"/>
</dbReference>
<dbReference type="RefSeq" id="XP_022650184.1">
    <property type="nucleotide sequence ID" value="XM_022794449.1"/>
</dbReference>
<keyword evidence="2" id="KW-1185">Reference proteome</keyword>